<proteinExistence type="predicted"/>
<evidence type="ECO:0000313" key="3">
    <source>
        <dbReference type="EMBL" id="RRR17312.1"/>
    </source>
</evidence>
<dbReference type="EMBL" id="QOCI01000014">
    <property type="protein sequence ID" value="RRR17312.1"/>
    <property type="molecule type" value="Genomic_DNA"/>
</dbReference>
<dbReference type="Proteomes" id="UP000274327">
    <property type="component" value="Unassembled WGS sequence"/>
</dbReference>
<feature type="compositionally biased region" description="Basic and acidic residues" evidence="1">
    <location>
        <begin position="1"/>
        <end position="26"/>
    </location>
</feature>
<comment type="caution">
    <text evidence="3">The sequence shown here is derived from an EMBL/GenBank/DDBJ whole genome shotgun (WGS) entry which is preliminary data.</text>
</comment>
<keyword evidence="2" id="KW-0812">Transmembrane</keyword>
<evidence type="ECO:0000256" key="2">
    <source>
        <dbReference type="SAM" id="Phobius"/>
    </source>
</evidence>
<keyword evidence="2" id="KW-0472">Membrane</keyword>
<feature type="transmembrane region" description="Helical" evidence="2">
    <location>
        <begin position="139"/>
        <end position="157"/>
    </location>
</feature>
<dbReference type="GeneID" id="78122263"/>
<feature type="compositionally biased region" description="Basic and acidic residues" evidence="1">
    <location>
        <begin position="74"/>
        <end position="88"/>
    </location>
</feature>
<accession>A0A3R8QLM3</accession>
<feature type="transmembrane region" description="Helical" evidence="2">
    <location>
        <begin position="112"/>
        <end position="133"/>
    </location>
</feature>
<gene>
    <name evidence="3" type="ORF">DS079_14670</name>
</gene>
<reference evidence="3 4" key="1">
    <citation type="submission" date="2018-07" db="EMBL/GenBank/DDBJ databases">
        <title>Brachybacteriurn paraconglorneratum KCTC 9916.</title>
        <authorList>
            <person name="Li Y."/>
        </authorList>
    </citation>
    <scope>NUCLEOTIDE SEQUENCE [LARGE SCALE GENOMIC DNA]</scope>
    <source>
        <strain evidence="3 4">KCTC 9916</strain>
    </source>
</reference>
<feature type="compositionally biased region" description="Acidic residues" evidence="1">
    <location>
        <begin position="89"/>
        <end position="103"/>
    </location>
</feature>
<evidence type="ECO:0008006" key="5">
    <source>
        <dbReference type="Google" id="ProtNLM"/>
    </source>
</evidence>
<dbReference type="AlphaFoldDB" id="A0A3R8QLM3"/>
<keyword evidence="2" id="KW-1133">Transmembrane helix</keyword>
<protein>
    <recommendedName>
        <fullName evidence="5">DUF308 domain-containing protein</fullName>
    </recommendedName>
</protein>
<dbReference type="RefSeq" id="WP_126988568.1">
    <property type="nucleotide sequence ID" value="NZ_ML133861.1"/>
</dbReference>
<organism evidence="3 4">
    <name type="scientific">Brachybacterium paraconglomeratum</name>
    <dbReference type="NCBI Taxonomy" id="173362"/>
    <lineage>
        <taxon>Bacteria</taxon>
        <taxon>Bacillati</taxon>
        <taxon>Actinomycetota</taxon>
        <taxon>Actinomycetes</taxon>
        <taxon>Micrococcales</taxon>
        <taxon>Dermabacteraceae</taxon>
        <taxon>Brachybacterium</taxon>
    </lineage>
</organism>
<sequence>MTGEDGRSPEPRDVDAEFARMLRDEGLALGPGRAPREPAAPEDEDGPGRFATEEDEDGQPTEAALQESRRRAREAHPSRGPRDAPPRELDDDEVLYGDFDPPDPDLPQPSSAVLWSWTALLGGFVLLLAVTLSSSLPSVLGWAGGAAALGGMVSLLLRLPRRPRDEGDDGAEV</sequence>
<name>A0A3R8QLM3_9MICO</name>
<evidence type="ECO:0000256" key="1">
    <source>
        <dbReference type="SAM" id="MobiDB-lite"/>
    </source>
</evidence>
<feature type="region of interest" description="Disordered" evidence="1">
    <location>
        <begin position="1"/>
        <end position="105"/>
    </location>
</feature>
<evidence type="ECO:0000313" key="4">
    <source>
        <dbReference type="Proteomes" id="UP000274327"/>
    </source>
</evidence>
<keyword evidence="4" id="KW-1185">Reference proteome</keyword>